<dbReference type="EMBL" id="JACEIK010003404">
    <property type="protein sequence ID" value="MCD9641601.1"/>
    <property type="molecule type" value="Genomic_DNA"/>
</dbReference>
<dbReference type="InterPro" id="IPR032675">
    <property type="entry name" value="LRR_dom_sf"/>
</dbReference>
<proteinExistence type="predicted"/>
<accession>A0ABS8V4R2</accession>
<organism evidence="3 4">
    <name type="scientific">Datura stramonium</name>
    <name type="common">Jimsonweed</name>
    <name type="synonym">Common thornapple</name>
    <dbReference type="NCBI Taxonomy" id="4076"/>
    <lineage>
        <taxon>Eukaryota</taxon>
        <taxon>Viridiplantae</taxon>
        <taxon>Streptophyta</taxon>
        <taxon>Embryophyta</taxon>
        <taxon>Tracheophyta</taxon>
        <taxon>Spermatophyta</taxon>
        <taxon>Magnoliopsida</taxon>
        <taxon>eudicotyledons</taxon>
        <taxon>Gunneridae</taxon>
        <taxon>Pentapetalae</taxon>
        <taxon>asterids</taxon>
        <taxon>lamiids</taxon>
        <taxon>Solanales</taxon>
        <taxon>Solanaceae</taxon>
        <taxon>Solanoideae</taxon>
        <taxon>Datureae</taxon>
        <taxon>Datura</taxon>
    </lineage>
</organism>
<name>A0ABS8V4R2_DATST</name>
<dbReference type="Pfam" id="PF13855">
    <property type="entry name" value="LRR_8"/>
    <property type="match status" value="1"/>
</dbReference>
<dbReference type="PANTHER" id="PTHR48006:SF39">
    <property type="entry name" value="PROTEIN KINASE DOMAIN-CONTAINING PROTEIN"/>
    <property type="match status" value="1"/>
</dbReference>
<dbReference type="Proteomes" id="UP000823775">
    <property type="component" value="Unassembled WGS sequence"/>
</dbReference>
<keyword evidence="2" id="KW-0732">Signal</keyword>
<evidence type="ECO:0000313" key="4">
    <source>
        <dbReference type="Proteomes" id="UP000823775"/>
    </source>
</evidence>
<dbReference type="InterPro" id="IPR051824">
    <property type="entry name" value="LRR_Rcpt-Like_S/T_Kinase"/>
</dbReference>
<dbReference type="Gene3D" id="3.30.200.20">
    <property type="entry name" value="Phosphorylase Kinase, domain 1"/>
    <property type="match status" value="1"/>
</dbReference>
<comment type="caution">
    <text evidence="3">The sequence shown here is derived from an EMBL/GenBank/DDBJ whole genome shotgun (WGS) entry which is preliminary data.</text>
</comment>
<evidence type="ECO:0000256" key="2">
    <source>
        <dbReference type="SAM" id="SignalP"/>
    </source>
</evidence>
<feature type="chain" id="PRO_5047213814" evidence="2">
    <location>
        <begin position="24"/>
        <end position="511"/>
    </location>
</feature>
<dbReference type="Gene3D" id="1.10.510.10">
    <property type="entry name" value="Transferase(Phosphotransferase) domain 1"/>
    <property type="match status" value="1"/>
</dbReference>
<dbReference type="InterPro" id="IPR001611">
    <property type="entry name" value="Leu-rich_rpt"/>
</dbReference>
<dbReference type="PANTHER" id="PTHR48006">
    <property type="entry name" value="LEUCINE-RICH REPEAT-CONTAINING PROTEIN DDB_G0281931-RELATED"/>
    <property type="match status" value="1"/>
</dbReference>
<protein>
    <submittedName>
        <fullName evidence="3">Uncharacterized protein</fullName>
    </submittedName>
</protein>
<sequence length="511" mass="56465">MGCLKIFVTVVLVWALLIPNTHQLGSYETQVLSQLRKHRYPVQLGVWENYNGDFCKLGSTLDMSIICQDNSVTELKIKGDKLVKVNEFHGVAVPNNTYLSVSPLILLFTTLTRENHLDSELPPLPQGLTTILLSNNAFYGEIPEEFGKLNQLQHLDLSNNALTGRPPADLFSLPSISYLDLAFNVLSGSLPEHLNCGSELGFVDISDNRLLGAPSCLNASSDKQIVKGSFLQAAALGSQGAPSYRVFSMEELEEATNIFDKSALLGEGSIGKIYKGKLENGTCVALVFWVTALMVECKITQRYRLFLVYEFIPCGNFRARLSETTPGKVLKWSDRLAILIGVAKAVHFLHTGKSDTDDILSGKKEMKHNSCGKGETFLLNEMASFGSQDGGANCGSSCNLSSKSLCQLYYQSPTNAYLLSHRVAPRLRMSSGTYNMQLKCRLQQMQIKDLMQLHCHKVFMRSNCISSMPTHAAVSIGRQVIADFMILVEHKMVANLSLMFNLLVLVIFSLV</sequence>
<dbReference type="SUPFAM" id="SSF56112">
    <property type="entry name" value="Protein kinase-like (PK-like)"/>
    <property type="match status" value="1"/>
</dbReference>
<keyword evidence="4" id="KW-1185">Reference proteome</keyword>
<reference evidence="3 4" key="1">
    <citation type="journal article" date="2021" name="BMC Genomics">
        <title>Datura genome reveals duplications of psychoactive alkaloid biosynthetic genes and high mutation rate following tissue culture.</title>
        <authorList>
            <person name="Rajewski A."/>
            <person name="Carter-House D."/>
            <person name="Stajich J."/>
            <person name="Litt A."/>
        </authorList>
    </citation>
    <scope>NUCLEOTIDE SEQUENCE [LARGE SCALE GENOMIC DNA]</scope>
    <source>
        <strain evidence="3">AR-01</strain>
    </source>
</reference>
<feature type="signal peptide" evidence="2">
    <location>
        <begin position="1"/>
        <end position="23"/>
    </location>
</feature>
<dbReference type="SUPFAM" id="SSF52058">
    <property type="entry name" value="L domain-like"/>
    <property type="match status" value="1"/>
</dbReference>
<comment type="subcellular location">
    <subcellularLocation>
        <location evidence="1">Membrane</location>
        <topology evidence="1">Single-pass type I membrane protein</topology>
    </subcellularLocation>
</comment>
<gene>
    <name evidence="3" type="ORF">HAX54_027899</name>
</gene>
<evidence type="ECO:0000313" key="3">
    <source>
        <dbReference type="EMBL" id="MCD9641601.1"/>
    </source>
</evidence>
<evidence type="ECO:0000256" key="1">
    <source>
        <dbReference type="ARBA" id="ARBA00004479"/>
    </source>
</evidence>
<dbReference type="Gene3D" id="3.80.10.10">
    <property type="entry name" value="Ribonuclease Inhibitor"/>
    <property type="match status" value="1"/>
</dbReference>
<dbReference type="InterPro" id="IPR011009">
    <property type="entry name" value="Kinase-like_dom_sf"/>
</dbReference>